<dbReference type="EMBL" id="VJMJ01000303">
    <property type="protein sequence ID" value="KAF0723545.1"/>
    <property type="molecule type" value="Genomic_DNA"/>
</dbReference>
<organism evidence="5 6">
    <name type="scientific">Aphanomyces euteiches</name>
    <dbReference type="NCBI Taxonomy" id="100861"/>
    <lineage>
        <taxon>Eukaryota</taxon>
        <taxon>Sar</taxon>
        <taxon>Stramenopiles</taxon>
        <taxon>Oomycota</taxon>
        <taxon>Saprolegniomycetes</taxon>
        <taxon>Saprolegniales</taxon>
        <taxon>Verrucalvaceae</taxon>
        <taxon>Aphanomyces</taxon>
    </lineage>
</organism>
<keyword evidence="2" id="KW-0863">Zinc-finger</keyword>
<reference evidence="5 6" key="1">
    <citation type="submission" date="2019-07" db="EMBL/GenBank/DDBJ databases">
        <title>Genomics analysis of Aphanomyces spp. identifies a new class of oomycete effector associated with host adaptation.</title>
        <authorList>
            <person name="Gaulin E."/>
        </authorList>
    </citation>
    <scope>NUCLEOTIDE SEQUENCE [LARGE SCALE GENOMIC DNA]</scope>
    <source>
        <strain evidence="5 6">ATCC 201684</strain>
    </source>
</reference>
<protein>
    <recommendedName>
        <fullName evidence="4">ZZ-type domain-containing protein</fullName>
    </recommendedName>
</protein>
<dbReference type="InterPro" id="IPR043145">
    <property type="entry name" value="Znf_ZZ_sf"/>
</dbReference>
<feature type="domain" description="ZZ-type" evidence="4">
    <location>
        <begin position="124"/>
        <end position="170"/>
    </location>
</feature>
<keyword evidence="3" id="KW-0862">Zinc</keyword>
<keyword evidence="6" id="KW-1185">Reference proteome</keyword>
<dbReference type="InterPro" id="IPR000433">
    <property type="entry name" value="Znf_ZZ"/>
</dbReference>
<proteinExistence type="predicted"/>
<dbReference type="SUPFAM" id="SSF57850">
    <property type="entry name" value="RING/U-box"/>
    <property type="match status" value="3"/>
</dbReference>
<feature type="domain" description="ZZ-type" evidence="4">
    <location>
        <begin position="12"/>
        <end position="57"/>
    </location>
</feature>
<evidence type="ECO:0000313" key="6">
    <source>
        <dbReference type="Proteomes" id="UP000481153"/>
    </source>
</evidence>
<dbReference type="AlphaFoldDB" id="A0A6G0W8N0"/>
<evidence type="ECO:0000313" key="5">
    <source>
        <dbReference type="EMBL" id="KAF0723545.1"/>
    </source>
</evidence>
<dbReference type="Proteomes" id="UP000481153">
    <property type="component" value="Unassembled WGS sequence"/>
</dbReference>
<keyword evidence="1" id="KW-0479">Metal-binding</keyword>
<evidence type="ECO:0000256" key="2">
    <source>
        <dbReference type="ARBA" id="ARBA00022771"/>
    </source>
</evidence>
<dbReference type="Gene3D" id="3.30.60.90">
    <property type="match status" value="3"/>
</dbReference>
<dbReference type="Pfam" id="PF00569">
    <property type="entry name" value="ZZ"/>
    <property type="match status" value="1"/>
</dbReference>
<comment type="caution">
    <text evidence="5">The sequence shown here is derived from an EMBL/GenBank/DDBJ whole genome shotgun (WGS) entry which is preliminary data.</text>
</comment>
<dbReference type="SMART" id="SM00291">
    <property type="entry name" value="ZnF_ZZ"/>
    <property type="match status" value="3"/>
</dbReference>
<evidence type="ECO:0000259" key="4">
    <source>
        <dbReference type="SMART" id="SM00291"/>
    </source>
</evidence>
<gene>
    <name evidence="5" type="ORF">Ae201684_017578</name>
</gene>
<evidence type="ECO:0000256" key="3">
    <source>
        <dbReference type="ARBA" id="ARBA00022833"/>
    </source>
</evidence>
<dbReference type="GO" id="GO:0008270">
    <property type="term" value="F:zinc ion binding"/>
    <property type="evidence" value="ECO:0007669"/>
    <property type="project" value="UniProtKB-KW"/>
</dbReference>
<dbReference type="VEuPathDB" id="FungiDB:AeMF1_002916"/>
<name>A0A6G0W8N0_9STRA</name>
<accession>A0A6G0W8N0</accession>
<sequence>MLKVQPLEGIKGRLDAQCHGCGMFPFVGDIYASTMNNHFVICTTCVLSGQWAQSHGPFDVISADIPSPIRSNALCDGCSRSIDALGFTSAKVFNFDLCVGCHATGKWTNTHGPFVQQPFLSPNIRYDAQCDGCQMFPFLGDLYLSSRVPGFCLCESCHKYSQQFDYSHGPFQIATVAKESFKASAMLRRACLISTCVSLVQKTTT</sequence>
<feature type="domain" description="ZZ-type" evidence="4">
    <location>
        <begin position="69"/>
        <end position="113"/>
    </location>
</feature>
<evidence type="ECO:0000256" key="1">
    <source>
        <dbReference type="ARBA" id="ARBA00022723"/>
    </source>
</evidence>